<keyword evidence="3" id="KW-0238">DNA-binding</keyword>
<dbReference type="PIRSF" id="PIRSF019455">
    <property type="entry name" value="CopR_AtkY"/>
    <property type="match status" value="1"/>
</dbReference>
<evidence type="ECO:0000256" key="4">
    <source>
        <dbReference type="ARBA" id="ARBA00023163"/>
    </source>
</evidence>
<dbReference type="SUPFAM" id="SSF46785">
    <property type="entry name" value="Winged helix' DNA-binding domain"/>
    <property type="match status" value="1"/>
</dbReference>
<organism evidence="5 6">
    <name type="scientific">Lacticaseibacillus manihotivorans DSM 13343 = JCM 12514</name>
    <dbReference type="NCBI Taxonomy" id="1423769"/>
    <lineage>
        <taxon>Bacteria</taxon>
        <taxon>Bacillati</taxon>
        <taxon>Bacillota</taxon>
        <taxon>Bacilli</taxon>
        <taxon>Lactobacillales</taxon>
        <taxon>Lactobacillaceae</taxon>
        <taxon>Lacticaseibacillus</taxon>
    </lineage>
</organism>
<dbReference type="EMBL" id="AZEU01000038">
    <property type="protein sequence ID" value="KRL52424.1"/>
    <property type="molecule type" value="Genomic_DNA"/>
</dbReference>
<accession>A0A0R1RGB1</accession>
<evidence type="ECO:0000256" key="3">
    <source>
        <dbReference type="ARBA" id="ARBA00023125"/>
    </source>
</evidence>
<reference evidence="5 6" key="1">
    <citation type="journal article" date="2015" name="Genome Announc.">
        <title>Expanding the biotechnology potential of lactobacilli through comparative genomics of 213 strains and associated genera.</title>
        <authorList>
            <person name="Sun Z."/>
            <person name="Harris H.M."/>
            <person name="McCann A."/>
            <person name="Guo C."/>
            <person name="Argimon S."/>
            <person name="Zhang W."/>
            <person name="Yang X."/>
            <person name="Jeffery I.B."/>
            <person name="Cooney J.C."/>
            <person name="Kagawa T.F."/>
            <person name="Liu W."/>
            <person name="Song Y."/>
            <person name="Salvetti E."/>
            <person name="Wrobel A."/>
            <person name="Rasinkangas P."/>
            <person name="Parkhill J."/>
            <person name="Rea M.C."/>
            <person name="O'Sullivan O."/>
            <person name="Ritari J."/>
            <person name="Douillard F.P."/>
            <person name="Paul Ross R."/>
            <person name="Yang R."/>
            <person name="Briner A.E."/>
            <person name="Felis G.E."/>
            <person name="de Vos W.M."/>
            <person name="Barrangou R."/>
            <person name="Klaenhammer T.R."/>
            <person name="Caufield P.W."/>
            <person name="Cui Y."/>
            <person name="Zhang H."/>
            <person name="O'Toole P.W."/>
        </authorList>
    </citation>
    <scope>NUCLEOTIDE SEQUENCE [LARGE SCALE GENOMIC DNA]</scope>
    <source>
        <strain evidence="5 6">DSM 13343</strain>
    </source>
</reference>
<proteinExistence type="inferred from homology"/>
<evidence type="ECO:0000256" key="2">
    <source>
        <dbReference type="ARBA" id="ARBA00023015"/>
    </source>
</evidence>
<comment type="caution">
    <text evidence="5">The sequence shown here is derived from an EMBL/GenBank/DDBJ whole genome shotgun (WGS) entry which is preliminary data.</text>
</comment>
<name>A0A0R1RGB1_9LACO</name>
<dbReference type="Gene3D" id="1.10.10.10">
    <property type="entry name" value="Winged helix-like DNA-binding domain superfamily/Winged helix DNA-binding domain"/>
    <property type="match status" value="1"/>
</dbReference>
<keyword evidence="6" id="KW-1185">Reference proteome</keyword>
<dbReference type="OrthoDB" id="1849040at2"/>
<dbReference type="PATRIC" id="fig|1423769.4.peg.2587"/>
<dbReference type="NCBIfam" id="TIGR02698">
    <property type="entry name" value="CopY_TcrY"/>
    <property type="match status" value="1"/>
</dbReference>
<evidence type="ECO:0000313" key="6">
    <source>
        <dbReference type="Proteomes" id="UP000051790"/>
    </source>
</evidence>
<dbReference type="AlphaFoldDB" id="A0A0R1RGB1"/>
<dbReference type="GO" id="GO:0045892">
    <property type="term" value="P:negative regulation of DNA-templated transcription"/>
    <property type="evidence" value="ECO:0007669"/>
    <property type="project" value="InterPro"/>
</dbReference>
<dbReference type="GO" id="GO:0003677">
    <property type="term" value="F:DNA binding"/>
    <property type="evidence" value="ECO:0007669"/>
    <property type="project" value="UniProtKB-KW"/>
</dbReference>
<dbReference type="Pfam" id="PF03965">
    <property type="entry name" value="Penicillinase_R"/>
    <property type="match status" value="1"/>
</dbReference>
<keyword evidence="4" id="KW-0804">Transcription</keyword>
<keyword evidence="2" id="KW-0805">Transcription regulation</keyword>
<dbReference type="InterPro" id="IPR005650">
    <property type="entry name" value="BlaI_family"/>
</dbReference>
<dbReference type="InterPro" id="IPR036388">
    <property type="entry name" value="WH-like_DNA-bd_sf"/>
</dbReference>
<protein>
    <submittedName>
        <fullName evidence="5">Transcriptional regulator</fullName>
    </submittedName>
</protein>
<dbReference type="InterPro" id="IPR014071">
    <property type="entry name" value="Cu_transp_CopY/TcrY"/>
</dbReference>
<comment type="similarity">
    <text evidence="1">Belongs to the BlaI transcriptional regulatory family.</text>
</comment>
<evidence type="ECO:0000256" key="1">
    <source>
        <dbReference type="ARBA" id="ARBA00011046"/>
    </source>
</evidence>
<sequence length="146" mass="16491">MASIEMSPAEWNVMRVIWTKSQADTTTIIQALQAKRDWSQSTIKTLLRRLVEKQALTTTKVGRQFMYHPEISEQHAMQKSANTLFDSLCDMKKGAILTNLLESSPLSRSDIERMQKVLAEKAQTAPEQVACNCLADNCECEKEVQA</sequence>
<evidence type="ECO:0000313" key="5">
    <source>
        <dbReference type="EMBL" id="KRL52424.1"/>
    </source>
</evidence>
<dbReference type="InterPro" id="IPR036390">
    <property type="entry name" value="WH_DNA-bd_sf"/>
</dbReference>
<dbReference type="Proteomes" id="UP000051790">
    <property type="component" value="Unassembled WGS sequence"/>
</dbReference>
<dbReference type="RefSeq" id="WP_054716381.1">
    <property type="nucleotide sequence ID" value="NZ_AZEU01000038.1"/>
</dbReference>
<gene>
    <name evidence="5" type="ORF">FD01_GL002399</name>
</gene>